<dbReference type="InterPro" id="IPR007921">
    <property type="entry name" value="CHAP_dom"/>
</dbReference>
<dbReference type="STRING" id="443218.AS9A_0792"/>
<dbReference type="KEGG" id="asd:AS9A_0792"/>
<feature type="domain" description="Peptidase C51" evidence="1">
    <location>
        <begin position="1"/>
        <end position="47"/>
    </location>
</feature>
<protein>
    <recommendedName>
        <fullName evidence="1">Peptidase C51 domain-containing protein</fullName>
    </recommendedName>
</protein>
<evidence type="ECO:0000313" key="2">
    <source>
        <dbReference type="EMBL" id="AEF39244.1"/>
    </source>
</evidence>
<evidence type="ECO:0000313" key="3">
    <source>
        <dbReference type="Proteomes" id="UP000009235"/>
    </source>
</evidence>
<gene>
    <name evidence="2" type="ordered locus">AS9A_0792</name>
</gene>
<organism evidence="2 3">
    <name type="scientific">Hoyosella subflava (strain DSM 45089 / JCM 17490 / NBRC 109087 / DQS3-9A1)</name>
    <name type="common">Amycolicicoccus subflavus</name>
    <dbReference type="NCBI Taxonomy" id="443218"/>
    <lineage>
        <taxon>Bacteria</taxon>
        <taxon>Bacillati</taxon>
        <taxon>Actinomycetota</taxon>
        <taxon>Actinomycetes</taxon>
        <taxon>Mycobacteriales</taxon>
        <taxon>Hoyosellaceae</taxon>
        <taxon>Hoyosella</taxon>
    </lineage>
</organism>
<dbReference type="PROSITE" id="PS50911">
    <property type="entry name" value="CHAP"/>
    <property type="match status" value="1"/>
</dbReference>
<name>F6EM38_HOYSD</name>
<dbReference type="EMBL" id="CP002786">
    <property type="protein sequence ID" value="AEF39244.1"/>
    <property type="molecule type" value="Genomic_DNA"/>
</dbReference>
<sequence>MAEVGIDVAGSIPALATVGMFLCRGLGSDLYSHIRVVVAVSRMSQIL</sequence>
<evidence type="ECO:0000259" key="1">
    <source>
        <dbReference type="PROSITE" id="PS50911"/>
    </source>
</evidence>
<keyword evidence="3" id="KW-1185">Reference proteome</keyword>
<dbReference type="HOGENOM" id="CLU_3163899_0_0_11"/>
<dbReference type="AlphaFoldDB" id="F6EM38"/>
<dbReference type="Proteomes" id="UP000009235">
    <property type="component" value="Chromosome"/>
</dbReference>
<proteinExistence type="predicted"/>
<reference evidence="2 3" key="1">
    <citation type="journal article" date="2011" name="J. Bacteriol.">
        <title>Complete genome sequence of Amycolicicoccus subflavus DQS3-9A1T, an actinomycete isolated from crude oil-polluted soil.</title>
        <authorList>
            <person name="Cai M."/>
            <person name="Chen W.M."/>
            <person name="Nie Y."/>
            <person name="Chi C.Q."/>
            <person name="Wang Y.N."/>
            <person name="Tang Y.Q."/>
            <person name="Li G.Y."/>
            <person name="Wu X.L."/>
        </authorList>
    </citation>
    <scope>NUCLEOTIDE SEQUENCE [LARGE SCALE GENOMIC DNA]</scope>
    <source>
        <strain evidence="3">DSM 45089 / DQS3-9A1</strain>
    </source>
</reference>
<accession>F6EM38</accession>